<dbReference type="CDD" id="cd00077">
    <property type="entry name" value="HDc"/>
    <property type="match status" value="1"/>
</dbReference>
<dbReference type="PROSITE" id="PS51831">
    <property type="entry name" value="HD"/>
    <property type="match status" value="1"/>
</dbReference>
<dbReference type="Gene3D" id="1.10.3210.10">
    <property type="entry name" value="Hypothetical protein af1432"/>
    <property type="match status" value="1"/>
</dbReference>
<dbReference type="Pfam" id="PF01966">
    <property type="entry name" value="HD"/>
    <property type="match status" value="1"/>
</dbReference>
<organism evidence="2 3">
    <name type="scientific">Alicyclobacillus fodiniaquatilis</name>
    <dbReference type="NCBI Taxonomy" id="1661150"/>
    <lineage>
        <taxon>Bacteria</taxon>
        <taxon>Bacillati</taxon>
        <taxon>Bacillota</taxon>
        <taxon>Bacilli</taxon>
        <taxon>Bacillales</taxon>
        <taxon>Alicyclobacillaceae</taxon>
        <taxon>Alicyclobacillus</taxon>
    </lineage>
</organism>
<accession>A0ABW4JHW9</accession>
<evidence type="ECO:0000313" key="3">
    <source>
        <dbReference type="Proteomes" id="UP001597079"/>
    </source>
</evidence>
<sequence>MDDVIYVGALFHDVAKGIEPHNERGAVLVREILKDACTEDDISAISEVVQKHNERMISNIPTHIKIVQDADVLDHFGSMEIWLKFMYSAYENETAFDALALWNSDEFLSYNKDSRQSLNFDVSRELFDKKALFHRQFQERFAVEADGALL</sequence>
<name>A0ABW4JHW9_9BACL</name>
<feature type="domain" description="HD" evidence="1">
    <location>
        <begin position="1"/>
        <end position="76"/>
    </location>
</feature>
<dbReference type="SUPFAM" id="SSF109604">
    <property type="entry name" value="HD-domain/PDEase-like"/>
    <property type="match status" value="1"/>
</dbReference>
<comment type="caution">
    <text evidence="2">The sequence shown here is derived from an EMBL/GenBank/DDBJ whole genome shotgun (WGS) entry which is preliminary data.</text>
</comment>
<keyword evidence="3" id="KW-1185">Reference proteome</keyword>
<proteinExistence type="predicted"/>
<dbReference type="Proteomes" id="UP001597079">
    <property type="component" value="Unassembled WGS sequence"/>
</dbReference>
<dbReference type="InterPro" id="IPR003607">
    <property type="entry name" value="HD/PDEase_dom"/>
</dbReference>
<evidence type="ECO:0000259" key="1">
    <source>
        <dbReference type="PROSITE" id="PS51831"/>
    </source>
</evidence>
<dbReference type="EMBL" id="JBHUCX010000028">
    <property type="protein sequence ID" value="MFD1675318.1"/>
    <property type="molecule type" value="Genomic_DNA"/>
</dbReference>
<reference evidence="3" key="1">
    <citation type="journal article" date="2019" name="Int. J. Syst. Evol. Microbiol.">
        <title>The Global Catalogue of Microorganisms (GCM) 10K type strain sequencing project: providing services to taxonomists for standard genome sequencing and annotation.</title>
        <authorList>
            <consortium name="The Broad Institute Genomics Platform"/>
            <consortium name="The Broad Institute Genome Sequencing Center for Infectious Disease"/>
            <person name="Wu L."/>
            <person name="Ma J."/>
        </authorList>
    </citation>
    <scope>NUCLEOTIDE SEQUENCE [LARGE SCALE GENOMIC DNA]</scope>
    <source>
        <strain evidence="3">CGMCC 1.12286</strain>
    </source>
</reference>
<evidence type="ECO:0000313" key="2">
    <source>
        <dbReference type="EMBL" id="MFD1675318.1"/>
    </source>
</evidence>
<protein>
    <submittedName>
        <fullName evidence="2">HD domain-containing protein</fullName>
    </submittedName>
</protein>
<dbReference type="RefSeq" id="WP_377943192.1">
    <property type="nucleotide sequence ID" value="NZ_JBHUCX010000028.1"/>
</dbReference>
<dbReference type="InterPro" id="IPR006674">
    <property type="entry name" value="HD_domain"/>
</dbReference>
<gene>
    <name evidence="2" type="ORF">ACFSB2_11485</name>
</gene>